<dbReference type="RefSeq" id="WP_267926435.1">
    <property type="nucleotide sequence ID" value="NZ_AP024233.1"/>
</dbReference>
<organism evidence="11 12">
    <name type="scientific">Desulfolithobacter dissulfuricans</name>
    <dbReference type="NCBI Taxonomy" id="2795293"/>
    <lineage>
        <taxon>Bacteria</taxon>
        <taxon>Pseudomonadati</taxon>
        <taxon>Thermodesulfobacteriota</taxon>
        <taxon>Desulfobulbia</taxon>
        <taxon>Desulfobulbales</taxon>
        <taxon>Desulfobulbaceae</taxon>
        <taxon>Desulfolithobacter</taxon>
    </lineage>
</organism>
<protein>
    <recommendedName>
        <fullName evidence="2">histidine kinase</fullName>
        <ecNumber evidence="2">2.7.13.3</ecNumber>
    </recommendedName>
</protein>
<keyword evidence="7" id="KW-0067">ATP-binding</keyword>
<feature type="transmembrane region" description="Helical" evidence="9">
    <location>
        <begin position="249"/>
        <end position="269"/>
    </location>
</feature>
<dbReference type="EMBL" id="AP024233">
    <property type="protein sequence ID" value="BCO09682.1"/>
    <property type="molecule type" value="Genomic_DNA"/>
</dbReference>
<dbReference type="EC" id="2.7.13.3" evidence="2"/>
<dbReference type="InterPro" id="IPR005467">
    <property type="entry name" value="His_kinase_dom"/>
</dbReference>
<dbReference type="SMART" id="SM00387">
    <property type="entry name" value="HATPase_c"/>
    <property type="match status" value="1"/>
</dbReference>
<dbReference type="InterPro" id="IPR004358">
    <property type="entry name" value="Sig_transdc_His_kin-like_C"/>
</dbReference>
<evidence type="ECO:0000256" key="2">
    <source>
        <dbReference type="ARBA" id="ARBA00012438"/>
    </source>
</evidence>
<dbReference type="CDD" id="cd00075">
    <property type="entry name" value="HATPase"/>
    <property type="match status" value="1"/>
</dbReference>
<keyword evidence="9" id="KW-0812">Transmembrane</keyword>
<dbReference type="PANTHER" id="PTHR43065:SF10">
    <property type="entry name" value="PEROXIDE STRESS-ACTIVATED HISTIDINE KINASE MAK3"/>
    <property type="match status" value="1"/>
</dbReference>
<accession>A0A915U5Z8</accession>
<gene>
    <name evidence="11" type="ORF">GF1_20580</name>
</gene>
<keyword evidence="5" id="KW-0547">Nucleotide-binding</keyword>
<keyword evidence="4" id="KW-0808">Transferase</keyword>
<dbReference type="Pfam" id="PF00512">
    <property type="entry name" value="HisKA"/>
    <property type="match status" value="1"/>
</dbReference>
<dbReference type="InterPro" id="IPR003594">
    <property type="entry name" value="HATPase_dom"/>
</dbReference>
<proteinExistence type="predicted"/>
<keyword evidence="6 11" id="KW-0418">Kinase</keyword>
<dbReference type="Gene3D" id="1.10.287.130">
    <property type="match status" value="1"/>
</dbReference>
<evidence type="ECO:0000256" key="7">
    <source>
        <dbReference type="ARBA" id="ARBA00022840"/>
    </source>
</evidence>
<feature type="domain" description="Histidine kinase" evidence="10">
    <location>
        <begin position="304"/>
        <end position="514"/>
    </location>
</feature>
<evidence type="ECO:0000256" key="6">
    <source>
        <dbReference type="ARBA" id="ARBA00022777"/>
    </source>
</evidence>
<dbReference type="SUPFAM" id="SSF55874">
    <property type="entry name" value="ATPase domain of HSP90 chaperone/DNA topoisomerase II/histidine kinase"/>
    <property type="match status" value="1"/>
</dbReference>
<feature type="transmembrane region" description="Helical" evidence="9">
    <location>
        <begin position="56"/>
        <end position="76"/>
    </location>
</feature>
<dbReference type="Gene3D" id="3.30.565.10">
    <property type="entry name" value="Histidine kinase-like ATPase, C-terminal domain"/>
    <property type="match status" value="1"/>
</dbReference>
<evidence type="ECO:0000313" key="11">
    <source>
        <dbReference type="EMBL" id="BCO09682.1"/>
    </source>
</evidence>
<dbReference type="Pfam" id="PF02518">
    <property type="entry name" value="HATPase_c"/>
    <property type="match status" value="1"/>
</dbReference>
<keyword evidence="3" id="KW-0597">Phosphoprotein</keyword>
<evidence type="ECO:0000256" key="3">
    <source>
        <dbReference type="ARBA" id="ARBA00022553"/>
    </source>
</evidence>
<dbReference type="InterPro" id="IPR003661">
    <property type="entry name" value="HisK_dim/P_dom"/>
</dbReference>
<dbReference type="SUPFAM" id="SSF47384">
    <property type="entry name" value="Homodimeric domain of signal transducing histidine kinase"/>
    <property type="match status" value="1"/>
</dbReference>
<dbReference type="SMART" id="SM00388">
    <property type="entry name" value="HisKA"/>
    <property type="match status" value="1"/>
</dbReference>
<name>A0A915U5Z8_9BACT</name>
<keyword evidence="9" id="KW-1133">Transmembrane helix</keyword>
<evidence type="ECO:0000256" key="1">
    <source>
        <dbReference type="ARBA" id="ARBA00000085"/>
    </source>
</evidence>
<dbReference type="PANTHER" id="PTHR43065">
    <property type="entry name" value="SENSOR HISTIDINE KINASE"/>
    <property type="match status" value="1"/>
</dbReference>
<evidence type="ECO:0000313" key="12">
    <source>
        <dbReference type="Proteomes" id="UP001063350"/>
    </source>
</evidence>
<evidence type="ECO:0000259" key="10">
    <source>
        <dbReference type="PROSITE" id="PS50109"/>
    </source>
</evidence>
<evidence type="ECO:0000256" key="4">
    <source>
        <dbReference type="ARBA" id="ARBA00022679"/>
    </source>
</evidence>
<dbReference type="GO" id="GO:0000155">
    <property type="term" value="F:phosphorelay sensor kinase activity"/>
    <property type="evidence" value="ECO:0007669"/>
    <property type="project" value="InterPro"/>
</dbReference>
<dbReference type="CDD" id="cd00082">
    <property type="entry name" value="HisKA"/>
    <property type="match status" value="1"/>
</dbReference>
<keyword evidence="8" id="KW-0902">Two-component regulatory system</keyword>
<dbReference type="PROSITE" id="PS50109">
    <property type="entry name" value="HIS_KIN"/>
    <property type="match status" value="1"/>
</dbReference>
<keyword evidence="12" id="KW-1185">Reference proteome</keyword>
<sequence>MRKKARKNLSLERLWQALDGLRFRVDPGRLFQRRSRGNRRRQVVETGRQPFQLVKYFAFTSLSVILVASLVLSWAVSNKARQVLLARSEAYSLLFAENLNRQVFLQFVLPTVVRYGRIALSNEEQFARLDMIVRNITRGMGIDSVTIFDSRENIISYSTRPELVGKRNVGGIEYQKALQGENSTVLESQGTIFNLLPGTPPVTCKLKTYIPFRQEHQFGERSGTIMGVIEVVKDLSGDLRAIIEMQARIIVLSLAIMGMLFGVLSLIVARGKRILEERAEERRRLEEKLHEAQRLATLGKMVAAVSHEIKNPLGIVRSTAEILSKRISKVAPGNEHLADIIVEETTRLDNIVREFLDFARPRDPKMQRGSLNELILRATRFMEPEFEKHGVVLNLQLYPHLPDVVMDSEQIYQVLLNMMFNAVQAMPEGGTLTLTTRPCTRGAGVILEVADTGVGMEREKMEQIFTPFFTDKNRGTGLGLAIAKNIVEKHGGRIEVESRQGEGSVFTVYLGCEKIPEPEMETGIGQE</sequence>
<dbReference type="InterPro" id="IPR036097">
    <property type="entry name" value="HisK_dim/P_sf"/>
</dbReference>
<dbReference type="InterPro" id="IPR036890">
    <property type="entry name" value="HATPase_C_sf"/>
</dbReference>
<dbReference type="GO" id="GO:0005524">
    <property type="term" value="F:ATP binding"/>
    <property type="evidence" value="ECO:0007669"/>
    <property type="project" value="UniProtKB-KW"/>
</dbReference>
<dbReference type="AlphaFoldDB" id="A0A915U5Z8"/>
<dbReference type="Gene3D" id="3.30.450.20">
    <property type="entry name" value="PAS domain"/>
    <property type="match status" value="1"/>
</dbReference>
<keyword evidence="9" id="KW-0472">Membrane</keyword>
<dbReference type="KEGG" id="ddu:GF1_20580"/>
<evidence type="ECO:0000256" key="5">
    <source>
        <dbReference type="ARBA" id="ARBA00022741"/>
    </source>
</evidence>
<comment type="catalytic activity">
    <reaction evidence="1">
        <text>ATP + protein L-histidine = ADP + protein N-phospho-L-histidine.</text>
        <dbReference type="EC" id="2.7.13.3"/>
    </reaction>
</comment>
<evidence type="ECO:0000256" key="8">
    <source>
        <dbReference type="ARBA" id="ARBA00023012"/>
    </source>
</evidence>
<dbReference type="PRINTS" id="PR00344">
    <property type="entry name" value="BCTRLSENSOR"/>
</dbReference>
<reference evidence="11" key="1">
    <citation type="submission" date="2020-12" db="EMBL/GenBank/DDBJ databases">
        <title>Desulfobium dissulfuricans gen. nov., sp. nov., a novel mesophilic, sulfate-reducing bacterium isolated from a deep-sea hydrothermal vent.</title>
        <authorList>
            <person name="Hashimoto Y."/>
            <person name="Tame A."/>
            <person name="Sawayama S."/>
            <person name="Miyazaki J."/>
            <person name="Takai K."/>
            <person name="Nakagawa S."/>
        </authorList>
    </citation>
    <scope>NUCLEOTIDE SEQUENCE</scope>
    <source>
        <strain evidence="11">GF1</strain>
    </source>
</reference>
<evidence type="ECO:0000256" key="9">
    <source>
        <dbReference type="SAM" id="Phobius"/>
    </source>
</evidence>
<dbReference type="Proteomes" id="UP001063350">
    <property type="component" value="Chromosome"/>
</dbReference>